<reference evidence="1" key="1">
    <citation type="submission" date="2023-10" db="EMBL/GenBank/DDBJ databases">
        <authorList>
            <person name="Domelevo Entfellner J.-B."/>
        </authorList>
    </citation>
    <scope>NUCLEOTIDE SEQUENCE</scope>
</reference>
<organism evidence="1 2">
    <name type="scientific">Sphenostylis stenocarpa</name>
    <dbReference type="NCBI Taxonomy" id="92480"/>
    <lineage>
        <taxon>Eukaryota</taxon>
        <taxon>Viridiplantae</taxon>
        <taxon>Streptophyta</taxon>
        <taxon>Embryophyta</taxon>
        <taxon>Tracheophyta</taxon>
        <taxon>Spermatophyta</taxon>
        <taxon>Magnoliopsida</taxon>
        <taxon>eudicotyledons</taxon>
        <taxon>Gunneridae</taxon>
        <taxon>Pentapetalae</taxon>
        <taxon>rosids</taxon>
        <taxon>fabids</taxon>
        <taxon>Fabales</taxon>
        <taxon>Fabaceae</taxon>
        <taxon>Papilionoideae</taxon>
        <taxon>50 kb inversion clade</taxon>
        <taxon>NPAAA clade</taxon>
        <taxon>indigoferoid/millettioid clade</taxon>
        <taxon>Phaseoleae</taxon>
        <taxon>Sphenostylis</taxon>
    </lineage>
</organism>
<dbReference type="Proteomes" id="UP001189624">
    <property type="component" value="Chromosome 3"/>
</dbReference>
<gene>
    <name evidence="1" type="ORF">AYBTSS11_LOCUS7000</name>
</gene>
<dbReference type="AlphaFoldDB" id="A0AA86S6V4"/>
<accession>A0AA86S6V4</accession>
<name>A0AA86S6V4_9FABA</name>
<evidence type="ECO:0000313" key="1">
    <source>
        <dbReference type="EMBL" id="CAJ1935603.1"/>
    </source>
</evidence>
<dbReference type="EMBL" id="OY731400">
    <property type="protein sequence ID" value="CAJ1935603.1"/>
    <property type="molecule type" value="Genomic_DNA"/>
</dbReference>
<sequence length="73" mass="8216">MESTMEALSCIAREKLSSSYNSPVSLIFYLLLSFELGSRLKVVCLMYYKEVGTIKCSCVGLLSKYILKEISSF</sequence>
<protein>
    <submittedName>
        <fullName evidence="1">Uncharacterized protein</fullName>
    </submittedName>
</protein>
<dbReference type="Gramene" id="rna-AYBTSS11_LOCUS7000">
    <property type="protein sequence ID" value="CAJ1935603.1"/>
    <property type="gene ID" value="gene-AYBTSS11_LOCUS7000"/>
</dbReference>
<keyword evidence="2" id="KW-1185">Reference proteome</keyword>
<feature type="non-terminal residue" evidence="1">
    <location>
        <position position="73"/>
    </location>
</feature>
<evidence type="ECO:0000313" key="2">
    <source>
        <dbReference type="Proteomes" id="UP001189624"/>
    </source>
</evidence>
<proteinExistence type="predicted"/>